<protein>
    <recommendedName>
        <fullName evidence="7">Calcineurin-like phosphoesterase domain-containing protein</fullName>
    </recommendedName>
</protein>
<dbReference type="InterPro" id="IPR029052">
    <property type="entry name" value="Metallo-depent_PP-like"/>
</dbReference>
<evidence type="ECO:0000256" key="2">
    <source>
        <dbReference type="ARBA" id="ARBA00022692"/>
    </source>
</evidence>
<name>A0A4E0RWD8_FASHE</name>
<dbReference type="Pfam" id="PF00149">
    <property type="entry name" value="Metallophos"/>
    <property type="match status" value="1"/>
</dbReference>
<dbReference type="InterPro" id="IPR004843">
    <property type="entry name" value="Calcineurin-like_PHP"/>
</dbReference>
<evidence type="ECO:0000313" key="9">
    <source>
        <dbReference type="Proteomes" id="UP000230066"/>
    </source>
</evidence>
<dbReference type="AlphaFoldDB" id="A0A4E0RWD8"/>
<feature type="transmembrane region" description="Helical" evidence="5">
    <location>
        <begin position="357"/>
        <end position="381"/>
    </location>
</feature>
<reference evidence="8" key="1">
    <citation type="submission" date="2019-03" db="EMBL/GenBank/DDBJ databases">
        <title>Improved annotation for the trematode Fasciola hepatica.</title>
        <authorList>
            <person name="Choi Y.-J."/>
            <person name="Martin J."/>
            <person name="Mitreva M."/>
        </authorList>
    </citation>
    <scope>NUCLEOTIDE SEQUENCE [LARGE SCALE GENOMIC DNA]</scope>
</reference>
<dbReference type="GO" id="GO:0006506">
    <property type="term" value="P:GPI anchor biosynthetic process"/>
    <property type="evidence" value="ECO:0007669"/>
    <property type="project" value="InterPro"/>
</dbReference>
<dbReference type="SUPFAM" id="SSF56300">
    <property type="entry name" value="Metallo-dependent phosphatases"/>
    <property type="match status" value="1"/>
</dbReference>
<organism evidence="8 9">
    <name type="scientific">Fasciola hepatica</name>
    <name type="common">Liver fluke</name>
    <dbReference type="NCBI Taxonomy" id="6192"/>
    <lineage>
        <taxon>Eukaryota</taxon>
        <taxon>Metazoa</taxon>
        <taxon>Spiralia</taxon>
        <taxon>Lophotrochozoa</taxon>
        <taxon>Platyhelminthes</taxon>
        <taxon>Trematoda</taxon>
        <taxon>Digenea</taxon>
        <taxon>Plagiorchiida</taxon>
        <taxon>Echinostomata</taxon>
        <taxon>Echinostomatoidea</taxon>
        <taxon>Fasciolidae</taxon>
        <taxon>Fasciola</taxon>
    </lineage>
</organism>
<feature type="domain" description="Calcineurin-like phosphoesterase" evidence="7">
    <location>
        <begin position="51"/>
        <end position="237"/>
    </location>
</feature>
<keyword evidence="3 5" id="KW-1133">Transmembrane helix</keyword>
<accession>A0A4E0RWD8</accession>
<dbReference type="InterPro" id="IPR033308">
    <property type="entry name" value="PGAP5/Cdc1/Ted1"/>
</dbReference>
<dbReference type="PANTHER" id="PTHR13315">
    <property type="entry name" value="METALLO PHOSPHOESTERASE RELATED"/>
    <property type="match status" value="1"/>
</dbReference>
<evidence type="ECO:0000256" key="1">
    <source>
        <dbReference type="ARBA" id="ARBA00004141"/>
    </source>
</evidence>
<evidence type="ECO:0000256" key="4">
    <source>
        <dbReference type="ARBA" id="ARBA00023136"/>
    </source>
</evidence>
<dbReference type="Gene3D" id="3.60.21.10">
    <property type="match status" value="1"/>
</dbReference>
<comment type="caution">
    <text evidence="8">The sequence shown here is derived from an EMBL/GenBank/DDBJ whole genome shotgun (WGS) entry which is preliminary data.</text>
</comment>
<evidence type="ECO:0000256" key="6">
    <source>
        <dbReference type="SAM" id="SignalP"/>
    </source>
</evidence>
<keyword evidence="6" id="KW-0732">Signal</keyword>
<evidence type="ECO:0000256" key="5">
    <source>
        <dbReference type="SAM" id="Phobius"/>
    </source>
</evidence>
<keyword evidence="9" id="KW-1185">Reference proteome</keyword>
<evidence type="ECO:0000256" key="3">
    <source>
        <dbReference type="ARBA" id="ARBA00022989"/>
    </source>
</evidence>
<dbReference type="GO" id="GO:0016020">
    <property type="term" value="C:membrane"/>
    <property type="evidence" value="ECO:0007669"/>
    <property type="project" value="UniProtKB-SubCell"/>
</dbReference>
<feature type="signal peptide" evidence="6">
    <location>
        <begin position="1"/>
        <end position="27"/>
    </location>
</feature>
<feature type="transmembrane region" description="Helical" evidence="5">
    <location>
        <begin position="333"/>
        <end position="350"/>
    </location>
</feature>
<proteinExistence type="predicted"/>
<keyword evidence="4 5" id="KW-0472">Membrane</keyword>
<gene>
    <name evidence="8" type="ORF">D915_007068</name>
</gene>
<evidence type="ECO:0000259" key="7">
    <source>
        <dbReference type="Pfam" id="PF00149"/>
    </source>
</evidence>
<sequence length="382" mass="44141">MKLPHRYKPSRWHLILCSCILLCLTVGEWLQPFLCLQDWPHVPTPDKNEVRLLLVADPHIQVYHSPWYPVEFPAITDSDWYLKRYFRHVLNRIRPSVIVFLGDLVEEGSVISPDALRHAFDRFESIFMYPTILVPTFLVPGDNDVGGEWNDPLTEFKMNRFRAHFVSYPRTRRIGFVKFFVDPLNTKWVSPRFSSNRSDLISVYVSHLPMVTPYGMDPSPSLLRSEPSLLINGHDHVGYVLEWIKNGSNLEHISWLVPPDGLELSRTVFKTVLSSSLRNLDNEPQGRLVQFGVPSCSYRSGQTHLAAYGLARLYRNRTVTYQLFPLPNRLTTLLFYGLVLTGFIFTQLACLKRPRSLIFTCLVLGFCVLCLLAIESFFIFFD</sequence>
<dbReference type="GO" id="GO:0016787">
    <property type="term" value="F:hydrolase activity"/>
    <property type="evidence" value="ECO:0007669"/>
    <property type="project" value="InterPro"/>
</dbReference>
<comment type="subcellular location">
    <subcellularLocation>
        <location evidence="1">Membrane</location>
        <topology evidence="1">Multi-pass membrane protein</topology>
    </subcellularLocation>
</comment>
<feature type="chain" id="PRO_5020029737" description="Calcineurin-like phosphoesterase domain-containing protein" evidence="6">
    <location>
        <begin position="28"/>
        <end position="382"/>
    </location>
</feature>
<dbReference type="GO" id="GO:0005783">
    <property type="term" value="C:endoplasmic reticulum"/>
    <property type="evidence" value="ECO:0007669"/>
    <property type="project" value="TreeGrafter"/>
</dbReference>
<evidence type="ECO:0000313" key="8">
    <source>
        <dbReference type="EMBL" id="THD22182.1"/>
    </source>
</evidence>
<keyword evidence="2 5" id="KW-0812">Transmembrane</keyword>
<dbReference type="Proteomes" id="UP000230066">
    <property type="component" value="Unassembled WGS sequence"/>
</dbReference>
<dbReference type="PANTHER" id="PTHR13315:SF4">
    <property type="entry name" value="METALLOPHOSPHOESTERASE, ISOFORM E"/>
    <property type="match status" value="1"/>
</dbReference>
<dbReference type="EMBL" id="JXXN02002939">
    <property type="protein sequence ID" value="THD22182.1"/>
    <property type="molecule type" value="Genomic_DNA"/>
</dbReference>